<sequence length="157" mass="15532">MTRKMLTTAAATGALALALAGATPAVAAGTAATTATTGTATEVCDASGLQSGLWTKLCYTVTEDGVQFTGRIGLAGPPSPGSPPLRTKLVDAALTTDIEGGESLGTVQQSLLFRATTLEIAGYGGTVPCGSTVTATFSVSADGWYTAPISTSVVVPC</sequence>
<organism evidence="2 4">
    <name type="scientific">Kitasatospora purpeofusca</name>
    <dbReference type="NCBI Taxonomy" id="67352"/>
    <lineage>
        <taxon>Bacteria</taxon>
        <taxon>Bacillati</taxon>
        <taxon>Actinomycetota</taxon>
        <taxon>Actinomycetes</taxon>
        <taxon>Kitasatosporales</taxon>
        <taxon>Streptomycetaceae</taxon>
        <taxon>Kitasatospora</taxon>
    </lineage>
</organism>
<feature type="signal peptide" evidence="1">
    <location>
        <begin position="1"/>
        <end position="27"/>
    </location>
</feature>
<reference evidence="2" key="1">
    <citation type="submission" date="2022-10" db="EMBL/GenBank/DDBJ databases">
        <title>The complete genomes of actinobacterial strains from the NBC collection.</title>
        <authorList>
            <person name="Joergensen T.S."/>
            <person name="Alvarez Arevalo M."/>
            <person name="Sterndorff E.B."/>
            <person name="Faurdal D."/>
            <person name="Vuksanovic O."/>
            <person name="Mourched A.-S."/>
            <person name="Charusanti P."/>
            <person name="Shaw S."/>
            <person name="Blin K."/>
            <person name="Weber T."/>
        </authorList>
    </citation>
    <scope>NUCLEOTIDE SEQUENCE</scope>
    <source>
        <strain evidence="2">NBC_00222</strain>
    </source>
</reference>
<proteinExistence type="predicted"/>
<accession>A0ABZ1UAZ1</accession>
<evidence type="ECO:0000256" key="1">
    <source>
        <dbReference type="SAM" id="SignalP"/>
    </source>
</evidence>
<dbReference type="EMBL" id="CP108110">
    <property type="protein sequence ID" value="WUQ88149.1"/>
    <property type="molecule type" value="Genomic_DNA"/>
</dbReference>
<protein>
    <recommendedName>
        <fullName evidence="5">Secreted protein</fullName>
    </recommendedName>
</protein>
<name>A0ABZ1UAZ1_9ACTN</name>
<keyword evidence="4" id="KW-1185">Reference proteome</keyword>
<dbReference type="RefSeq" id="WP_328958700.1">
    <property type="nucleotide sequence ID" value="NZ_CP108110.1"/>
</dbReference>
<dbReference type="Proteomes" id="UP001432222">
    <property type="component" value="Chromosome"/>
</dbReference>
<evidence type="ECO:0000313" key="4">
    <source>
        <dbReference type="Proteomes" id="UP001432222"/>
    </source>
</evidence>
<feature type="chain" id="PRO_5045034489" description="Secreted protein" evidence="1">
    <location>
        <begin position="28"/>
        <end position="157"/>
    </location>
</feature>
<gene>
    <name evidence="2" type="ORF">OHA16_37270</name>
    <name evidence="3" type="ORF">OHA16_39005</name>
</gene>
<evidence type="ECO:0008006" key="5">
    <source>
        <dbReference type="Google" id="ProtNLM"/>
    </source>
</evidence>
<dbReference type="EMBL" id="CP108110">
    <property type="protein sequence ID" value="WUQ88464.1"/>
    <property type="molecule type" value="Genomic_DNA"/>
</dbReference>
<evidence type="ECO:0000313" key="2">
    <source>
        <dbReference type="EMBL" id="WUQ88149.1"/>
    </source>
</evidence>
<evidence type="ECO:0000313" key="3">
    <source>
        <dbReference type="EMBL" id="WUQ88464.1"/>
    </source>
</evidence>
<keyword evidence="1" id="KW-0732">Signal</keyword>